<evidence type="ECO:0000313" key="1">
    <source>
        <dbReference type="EMBL" id="MFD2566101.1"/>
    </source>
</evidence>
<reference evidence="2" key="1">
    <citation type="journal article" date="2019" name="Int. J. Syst. Evol. Microbiol.">
        <title>The Global Catalogue of Microorganisms (GCM) 10K type strain sequencing project: providing services to taxonomists for standard genome sequencing and annotation.</title>
        <authorList>
            <consortium name="The Broad Institute Genomics Platform"/>
            <consortium name="The Broad Institute Genome Sequencing Center for Infectious Disease"/>
            <person name="Wu L."/>
            <person name="Ma J."/>
        </authorList>
    </citation>
    <scope>NUCLEOTIDE SEQUENCE [LARGE SCALE GENOMIC DNA]</scope>
    <source>
        <strain evidence="2">KCTC 52127</strain>
    </source>
</reference>
<keyword evidence="2" id="KW-1185">Reference proteome</keyword>
<gene>
    <name evidence="1" type="ORF">ACFSRZ_01880</name>
</gene>
<protein>
    <submittedName>
        <fullName evidence="1">Uncharacterized protein</fullName>
    </submittedName>
</protein>
<name>A0ABW5LP77_9FLAO</name>
<organism evidence="1 2">
    <name type="scientific">Pseudotenacibaculum haliotis</name>
    <dbReference type="NCBI Taxonomy" id="1862138"/>
    <lineage>
        <taxon>Bacteria</taxon>
        <taxon>Pseudomonadati</taxon>
        <taxon>Bacteroidota</taxon>
        <taxon>Flavobacteriia</taxon>
        <taxon>Flavobacteriales</taxon>
        <taxon>Flavobacteriaceae</taxon>
        <taxon>Pseudotenacibaculum</taxon>
    </lineage>
</organism>
<dbReference type="Proteomes" id="UP001597508">
    <property type="component" value="Unassembled WGS sequence"/>
</dbReference>
<dbReference type="RefSeq" id="WP_379664822.1">
    <property type="nucleotide sequence ID" value="NZ_JBHULH010000001.1"/>
</dbReference>
<comment type="caution">
    <text evidence="1">The sequence shown here is derived from an EMBL/GenBank/DDBJ whole genome shotgun (WGS) entry which is preliminary data.</text>
</comment>
<evidence type="ECO:0000313" key="2">
    <source>
        <dbReference type="Proteomes" id="UP001597508"/>
    </source>
</evidence>
<proteinExistence type="predicted"/>
<sequence length="148" mass="17158">MNVTTNQIKKIHTLLSPEIKKDKEAKESVIIQYTRDQSKVSTKDLTFEQANDLIVDLGGYPEVNEWAAFKVAKDSHRYILSLLQHSGWTYYSHRFNRTVADMNRFGEWLQSEKSPVKKPLVKQTPQETSKTIVALEGVLKHELKKSRR</sequence>
<dbReference type="EMBL" id="JBHULH010000001">
    <property type="protein sequence ID" value="MFD2566101.1"/>
    <property type="molecule type" value="Genomic_DNA"/>
</dbReference>
<accession>A0ABW5LP77</accession>